<feature type="domain" description="Homeobox" evidence="14">
    <location>
        <begin position="311"/>
        <end position="371"/>
    </location>
</feature>
<dbReference type="GO" id="GO:0000977">
    <property type="term" value="F:RNA polymerase II transcription regulatory region sequence-specific DNA binding"/>
    <property type="evidence" value="ECO:0007669"/>
    <property type="project" value="TreeGrafter"/>
</dbReference>
<name>A0A443RP38_9ACAR</name>
<evidence type="ECO:0000256" key="12">
    <source>
        <dbReference type="SAM" id="MobiDB-lite"/>
    </source>
</evidence>
<dbReference type="GO" id="GO:0046872">
    <property type="term" value="F:metal ion binding"/>
    <property type="evidence" value="ECO:0007669"/>
    <property type="project" value="UniProtKB-KW"/>
</dbReference>
<dbReference type="PROSITE" id="PS50023">
    <property type="entry name" value="LIM_DOMAIN_2"/>
    <property type="match status" value="1"/>
</dbReference>
<dbReference type="AlphaFoldDB" id="A0A443RP38"/>
<dbReference type="PANTHER" id="PTHR24208">
    <property type="entry name" value="LIM/HOMEOBOX PROTEIN LHX"/>
    <property type="match status" value="1"/>
</dbReference>
<dbReference type="STRING" id="1965070.A0A443RP38"/>
<dbReference type="InterPro" id="IPR017970">
    <property type="entry name" value="Homeobox_CS"/>
</dbReference>
<evidence type="ECO:0000313" key="15">
    <source>
        <dbReference type="EMBL" id="RWS17033.1"/>
    </source>
</evidence>
<dbReference type="Pfam" id="PF00046">
    <property type="entry name" value="Homeodomain"/>
    <property type="match status" value="1"/>
</dbReference>
<organism evidence="15 16">
    <name type="scientific">Dinothrombium tinctorium</name>
    <dbReference type="NCBI Taxonomy" id="1965070"/>
    <lineage>
        <taxon>Eukaryota</taxon>
        <taxon>Metazoa</taxon>
        <taxon>Ecdysozoa</taxon>
        <taxon>Arthropoda</taxon>
        <taxon>Chelicerata</taxon>
        <taxon>Arachnida</taxon>
        <taxon>Acari</taxon>
        <taxon>Acariformes</taxon>
        <taxon>Trombidiformes</taxon>
        <taxon>Prostigmata</taxon>
        <taxon>Anystina</taxon>
        <taxon>Parasitengona</taxon>
        <taxon>Trombidioidea</taxon>
        <taxon>Trombidiidae</taxon>
        <taxon>Dinothrombium</taxon>
    </lineage>
</organism>
<evidence type="ECO:0000256" key="5">
    <source>
        <dbReference type="ARBA" id="ARBA00023038"/>
    </source>
</evidence>
<evidence type="ECO:0000256" key="6">
    <source>
        <dbReference type="ARBA" id="ARBA00023125"/>
    </source>
</evidence>
<dbReference type="GO" id="GO:0005634">
    <property type="term" value="C:nucleus"/>
    <property type="evidence" value="ECO:0007669"/>
    <property type="project" value="UniProtKB-SubCell"/>
</dbReference>
<evidence type="ECO:0000256" key="11">
    <source>
        <dbReference type="RuleBase" id="RU000682"/>
    </source>
</evidence>
<evidence type="ECO:0000256" key="4">
    <source>
        <dbReference type="ARBA" id="ARBA00022833"/>
    </source>
</evidence>
<evidence type="ECO:0000259" key="13">
    <source>
        <dbReference type="PROSITE" id="PS50023"/>
    </source>
</evidence>
<comment type="subcellular location">
    <subcellularLocation>
        <location evidence="1 9 11">Nucleus</location>
    </subcellularLocation>
</comment>
<dbReference type="InterPro" id="IPR001356">
    <property type="entry name" value="HD"/>
</dbReference>
<proteinExistence type="predicted"/>
<dbReference type="EMBL" id="NCKU01000131">
    <property type="protein sequence ID" value="RWS17033.1"/>
    <property type="molecule type" value="Genomic_DNA"/>
</dbReference>
<evidence type="ECO:0000256" key="7">
    <source>
        <dbReference type="ARBA" id="ARBA00023155"/>
    </source>
</evidence>
<accession>A0A443RP38</accession>
<dbReference type="SUPFAM" id="SSF46689">
    <property type="entry name" value="Homeodomain-like"/>
    <property type="match status" value="1"/>
</dbReference>
<keyword evidence="6 9" id="KW-0238">DNA-binding</keyword>
<evidence type="ECO:0000313" key="16">
    <source>
        <dbReference type="Proteomes" id="UP000285301"/>
    </source>
</evidence>
<feature type="compositionally biased region" description="Gly residues" evidence="12">
    <location>
        <begin position="213"/>
        <end position="229"/>
    </location>
</feature>
<dbReference type="Proteomes" id="UP000285301">
    <property type="component" value="Unassembled WGS sequence"/>
</dbReference>
<feature type="region of interest" description="Disordered" evidence="12">
    <location>
        <begin position="371"/>
        <end position="424"/>
    </location>
</feature>
<keyword evidence="2 10" id="KW-0479">Metal-binding</keyword>
<feature type="compositionally biased region" description="Low complexity" evidence="12">
    <location>
        <begin position="401"/>
        <end position="424"/>
    </location>
</feature>
<dbReference type="InterPro" id="IPR001781">
    <property type="entry name" value="Znf_LIM"/>
</dbReference>
<evidence type="ECO:0000256" key="8">
    <source>
        <dbReference type="ARBA" id="ARBA00023242"/>
    </source>
</evidence>
<keyword evidence="3" id="KW-0677">Repeat</keyword>
<feature type="DNA-binding region" description="Homeobox" evidence="9">
    <location>
        <begin position="313"/>
        <end position="372"/>
    </location>
</feature>
<evidence type="ECO:0000256" key="9">
    <source>
        <dbReference type="PROSITE-ProRule" id="PRU00108"/>
    </source>
</evidence>
<evidence type="ECO:0000259" key="14">
    <source>
        <dbReference type="PROSITE" id="PS50071"/>
    </source>
</evidence>
<evidence type="ECO:0000256" key="3">
    <source>
        <dbReference type="ARBA" id="ARBA00022737"/>
    </source>
</evidence>
<keyword evidence="8 9" id="KW-0539">Nucleus</keyword>
<protein>
    <submittedName>
        <fullName evidence="15">LIM/homeobox protein Lhx9-like protein</fullName>
    </submittedName>
</protein>
<dbReference type="GO" id="GO:0000981">
    <property type="term" value="F:DNA-binding transcription factor activity, RNA polymerase II-specific"/>
    <property type="evidence" value="ECO:0007669"/>
    <property type="project" value="InterPro"/>
</dbReference>
<dbReference type="GO" id="GO:0030182">
    <property type="term" value="P:neuron differentiation"/>
    <property type="evidence" value="ECO:0007669"/>
    <property type="project" value="TreeGrafter"/>
</dbReference>
<dbReference type="InterPro" id="IPR050453">
    <property type="entry name" value="LIM_Homeobox_TF"/>
</dbReference>
<keyword evidence="4 10" id="KW-0862">Zinc</keyword>
<feature type="domain" description="LIM zinc-binding" evidence="13">
    <location>
        <begin position="54"/>
        <end position="116"/>
    </location>
</feature>
<dbReference type="PROSITE" id="PS00027">
    <property type="entry name" value="HOMEOBOX_1"/>
    <property type="match status" value="1"/>
</dbReference>
<keyword evidence="16" id="KW-1185">Reference proteome</keyword>
<evidence type="ECO:0000256" key="10">
    <source>
        <dbReference type="PROSITE-ProRule" id="PRU00125"/>
    </source>
</evidence>
<dbReference type="InterPro" id="IPR009057">
    <property type="entry name" value="Homeodomain-like_sf"/>
</dbReference>
<dbReference type="OrthoDB" id="9990008at2759"/>
<dbReference type="Gene3D" id="1.10.10.60">
    <property type="entry name" value="Homeodomain-like"/>
    <property type="match status" value="1"/>
</dbReference>
<dbReference type="FunFam" id="1.10.10.60:FF:000027">
    <property type="entry name" value="LIM/homeobox protein Lhx9"/>
    <property type="match status" value="1"/>
</dbReference>
<keyword evidence="7 9" id="KW-0371">Homeobox</keyword>
<keyword evidence="5 10" id="KW-0440">LIM domain</keyword>
<reference evidence="15 16" key="1">
    <citation type="journal article" date="2018" name="Gigascience">
        <title>Genomes of trombidid mites reveal novel predicted allergens and laterally-transferred genes associated with secondary metabolism.</title>
        <authorList>
            <person name="Dong X."/>
            <person name="Chaisiri K."/>
            <person name="Xia D."/>
            <person name="Armstrong S.D."/>
            <person name="Fang Y."/>
            <person name="Donnelly M.J."/>
            <person name="Kadowaki T."/>
            <person name="McGarry J.W."/>
            <person name="Darby A.C."/>
            <person name="Makepeace B.L."/>
        </authorList>
    </citation>
    <scope>NUCLEOTIDE SEQUENCE [LARGE SCALE GENOMIC DNA]</scope>
    <source>
        <strain evidence="15">UoL-WK</strain>
    </source>
</reference>
<dbReference type="Pfam" id="PF00412">
    <property type="entry name" value="LIM"/>
    <property type="match status" value="1"/>
</dbReference>
<feature type="compositionally biased region" description="Basic residues" evidence="12">
    <location>
        <begin position="230"/>
        <end position="239"/>
    </location>
</feature>
<dbReference type="Gene3D" id="2.10.110.10">
    <property type="entry name" value="Cysteine Rich Protein"/>
    <property type="match status" value="1"/>
</dbReference>
<comment type="caution">
    <text evidence="15">The sequence shown here is derived from an EMBL/GenBank/DDBJ whole genome shotgun (WGS) entry which is preliminary data.</text>
</comment>
<dbReference type="SMART" id="SM00389">
    <property type="entry name" value="HOX"/>
    <property type="match status" value="1"/>
</dbReference>
<dbReference type="PANTHER" id="PTHR24208:SF168">
    <property type="entry name" value="PROTEIN APTEROUS"/>
    <property type="match status" value="1"/>
</dbReference>
<gene>
    <name evidence="15" type="ORF">B4U79_02438</name>
</gene>
<dbReference type="CDD" id="cd00086">
    <property type="entry name" value="homeodomain"/>
    <property type="match status" value="1"/>
</dbReference>
<dbReference type="PROSITE" id="PS50071">
    <property type="entry name" value="HOMEOBOX_2"/>
    <property type="match status" value="1"/>
</dbReference>
<dbReference type="SMART" id="SM00132">
    <property type="entry name" value="LIM"/>
    <property type="match status" value="1"/>
</dbReference>
<evidence type="ECO:0000256" key="1">
    <source>
        <dbReference type="ARBA" id="ARBA00004123"/>
    </source>
</evidence>
<evidence type="ECO:0000256" key="2">
    <source>
        <dbReference type="ARBA" id="ARBA00022723"/>
    </source>
</evidence>
<sequence>MMYNTTIDRQIPKVRFTAGTLSEKKPQKDENKLECSYVTVTEEMPVISAPEADDFKSVHGPSIYPKDLVMRSQTNVYHIDCFTCVICQTTLSQGDLYGIRNNLVYCRLHYEMYPGVNAALTGLGGSVNHLADCFLSSENAIHPVSDQYAPPNDPITGVPAYGSTIYGSPGNGLINSHSSLSHVHPGIGPGASIGAGVVASGTPAAAAAIGVGGNGGGSSNNGGGNGTGVRKGRPRKRKTNVNGPDAQSAGSCSIHDAAQNEPGTGHAPQTLSGSVNCGIDILPGTLQDTSGIISNGGQNISCHGLSGQGGQRTKRMRTSFKHHQLRAMKNYFAYNQNPDAKDLKNLALKTGLTKRVLQVWFQNARAKWRRTNNKQESGLGVDGQPSSVKPLRAGSITNPESPSTGIGSPGGSSTRPFSTPSPSMTAMMHEQSELVAGSDTYKGSEKKANSMRMRHVVTFTYIAYIDTFAILNHIREWFVSSNITLIGKGERFLWETFSS</sequence>
<feature type="region of interest" description="Disordered" evidence="12">
    <location>
        <begin position="213"/>
        <end position="271"/>
    </location>
</feature>